<keyword evidence="2" id="KW-1185">Reference proteome</keyword>
<proteinExistence type="predicted"/>
<accession>A0A330H9I2</accession>
<dbReference type="AlphaFoldDB" id="A0A330H9I2"/>
<dbReference type="EMBL" id="QMBP01000024">
    <property type="protein sequence ID" value="RAZ84358.1"/>
    <property type="molecule type" value="Genomic_DNA"/>
</dbReference>
<dbReference type="Pfam" id="PF06037">
    <property type="entry name" value="DUF922"/>
    <property type="match status" value="1"/>
</dbReference>
<sequence length="237" mass="25794">MRQAQSEAAAPPAHAWLRRGRRSILRTDLFAHHPTFGDRLKPAPILLCALLLASPARADWKPIEKIDTYAVSGESAEQLYLSIGEKGPAVGADGNARRVIAHTFFKLTWQRDYQPQGGACVLKSARPKLIITYTLPKPVGKLPPALQARWDTFSAGLIAHEKVHGAGIVDMVDKIVAFSTGLTAEDDPGCKKVRAKLTTYLDQLSKAQRQGSRDFDKVEFGPEGNMLKLIAAFLGGG</sequence>
<comment type="caution">
    <text evidence="1">The sequence shown here is derived from an EMBL/GenBank/DDBJ whole genome shotgun (WGS) entry which is preliminary data.</text>
</comment>
<reference evidence="2" key="1">
    <citation type="submission" date="2018-06" db="EMBL/GenBank/DDBJ databases">
        <authorList>
            <person name="Helene L.C."/>
            <person name="Dall'Agnol R."/>
            <person name="Delamuta J.R."/>
            <person name="Hungria M."/>
        </authorList>
    </citation>
    <scope>NUCLEOTIDE SEQUENCE [LARGE SCALE GENOMIC DNA]</scope>
    <source>
        <strain evidence="2">AC99b</strain>
    </source>
</reference>
<gene>
    <name evidence="1" type="ORF">DPM33_31780</name>
</gene>
<evidence type="ECO:0000313" key="1">
    <source>
        <dbReference type="EMBL" id="RAZ84358.1"/>
    </source>
</evidence>
<name>A0A330H9I2_9HYPH</name>
<dbReference type="Proteomes" id="UP000251558">
    <property type="component" value="Unassembled WGS sequence"/>
</dbReference>
<reference evidence="1 2" key="2">
    <citation type="submission" date="2018-07" db="EMBL/GenBank/DDBJ databases">
        <title>Diversity of Mesorhizobium strains in Brazil.</title>
        <authorList>
            <person name="Helene L.C.F."/>
            <person name="Dall'Agnol R."/>
            <person name="Delamuta J.R.M."/>
            <person name="Hungria M."/>
        </authorList>
    </citation>
    <scope>NUCLEOTIDE SEQUENCE [LARGE SCALE GENOMIC DNA]</scope>
    <source>
        <strain evidence="1 2">AC99b</strain>
    </source>
</reference>
<dbReference type="PIRSF" id="PIRSF010521">
    <property type="entry name" value="DUF922_bac"/>
    <property type="match status" value="1"/>
</dbReference>
<evidence type="ECO:0000313" key="2">
    <source>
        <dbReference type="Proteomes" id="UP000251558"/>
    </source>
</evidence>
<dbReference type="OrthoDB" id="7906163at2"/>
<protein>
    <submittedName>
        <fullName evidence="1">Peptidase</fullName>
    </submittedName>
</protein>
<dbReference type="InterPro" id="IPR010321">
    <property type="entry name" value="DUF922"/>
</dbReference>
<organism evidence="1 2">
    <name type="scientific">Mesorhizobium hawassense</name>
    <dbReference type="NCBI Taxonomy" id="1209954"/>
    <lineage>
        <taxon>Bacteria</taxon>
        <taxon>Pseudomonadati</taxon>
        <taxon>Pseudomonadota</taxon>
        <taxon>Alphaproteobacteria</taxon>
        <taxon>Hyphomicrobiales</taxon>
        <taxon>Phyllobacteriaceae</taxon>
        <taxon>Mesorhizobium</taxon>
    </lineage>
</organism>